<sequence>MDKLKSLELEKQIKGQSIGGFKVLKLINNGKSAAVFKAEKNDIFYALKIFDNDLVERFGHEIQTKRIEQEIALKNHSIPNLVRIFEGGNTDLNGQKYYFLVMELISGSNLKDYIVSNEYGQNFAIKVLEKLTETTEQLLSQKGIAHRDIKPENIMVSEENKIILMDLGVLKLVGAKSFSDEEEKSFVGTLRYAPPEFLLRTETDSEEGWRAINLYQIGATLHDIIMKKELFYDKTPYSNLVIAIKEDVPQISNTTFSFELLQLTRDMMTKDWKKRLNLSSTQRINLVINSKLSKEDAFEESIEEILKMRIGHQANFDEIEKLQRTKSELLKKRKDFAIKLFQTLDECVLEIKEKGVFTDFKKSKHFRFSNDRNGEKQIQNYLYEFHGDLKMGFPSNLYLFFRIINTEDYYTEIETFSTFPSVFAKANVNNPESLFRELDKTSRQLKNMINRVGPPAINYNFKTINIFKGIAEIDSSLKNQLKIQIVKLIMKSLKAVEKKVENKIEEQKRMVESKRSVNFNVSTSGGNNIVIDSL</sequence>
<keyword evidence="1" id="KW-0723">Serine/threonine-protein kinase</keyword>
<dbReference type="EMBL" id="JAODOP010000001">
    <property type="protein sequence ID" value="MEF3831563.1"/>
    <property type="molecule type" value="Genomic_DNA"/>
</dbReference>
<dbReference type="Gene3D" id="1.10.510.10">
    <property type="entry name" value="Transferase(Phosphotransferase) domain 1"/>
    <property type="match status" value="1"/>
</dbReference>
<dbReference type="SMART" id="SM00220">
    <property type="entry name" value="S_TKc"/>
    <property type="match status" value="1"/>
</dbReference>
<evidence type="ECO:0000256" key="2">
    <source>
        <dbReference type="ARBA" id="ARBA00022679"/>
    </source>
</evidence>
<proteinExistence type="predicted"/>
<dbReference type="Pfam" id="PF00069">
    <property type="entry name" value="Pkinase"/>
    <property type="match status" value="1"/>
</dbReference>
<dbReference type="InterPro" id="IPR000719">
    <property type="entry name" value="Prot_kinase_dom"/>
</dbReference>
<evidence type="ECO:0000313" key="8">
    <source>
        <dbReference type="Proteomes" id="UP001337305"/>
    </source>
</evidence>
<evidence type="ECO:0000256" key="5">
    <source>
        <dbReference type="ARBA" id="ARBA00022840"/>
    </source>
</evidence>
<dbReference type="PROSITE" id="PS00108">
    <property type="entry name" value="PROTEIN_KINASE_ST"/>
    <property type="match status" value="1"/>
</dbReference>
<evidence type="ECO:0000256" key="1">
    <source>
        <dbReference type="ARBA" id="ARBA00022527"/>
    </source>
</evidence>
<gene>
    <name evidence="7" type="ORF">N1F79_00335</name>
</gene>
<name>A0ABU7XLH3_9FLAO</name>
<keyword evidence="3" id="KW-0547">Nucleotide-binding</keyword>
<dbReference type="GO" id="GO:0016301">
    <property type="term" value="F:kinase activity"/>
    <property type="evidence" value="ECO:0007669"/>
    <property type="project" value="UniProtKB-KW"/>
</dbReference>
<feature type="domain" description="Protein kinase" evidence="6">
    <location>
        <begin position="21"/>
        <end position="288"/>
    </location>
</feature>
<evidence type="ECO:0000256" key="4">
    <source>
        <dbReference type="ARBA" id="ARBA00022777"/>
    </source>
</evidence>
<dbReference type="PANTHER" id="PTHR43895">
    <property type="entry name" value="CALCIUM/CALMODULIN-DEPENDENT PROTEIN KINASE KINASE-RELATED"/>
    <property type="match status" value="1"/>
</dbReference>
<accession>A0ABU7XLH3</accession>
<keyword evidence="5" id="KW-0067">ATP-binding</keyword>
<dbReference type="Proteomes" id="UP001337305">
    <property type="component" value="Unassembled WGS sequence"/>
</dbReference>
<dbReference type="PROSITE" id="PS50011">
    <property type="entry name" value="PROTEIN_KINASE_DOM"/>
    <property type="match status" value="1"/>
</dbReference>
<evidence type="ECO:0000256" key="3">
    <source>
        <dbReference type="ARBA" id="ARBA00022741"/>
    </source>
</evidence>
<keyword evidence="4 7" id="KW-0418">Kinase</keyword>
<dbReference type="PANTHER" id="PTHR43895:SF150">
    <property type="entry name" value="SERINE_THREONINE-PROTEIN KINASE STK11"/>
    <property type="match status" value="1"/>
</dbReference>
<keyword evidence="8" id="KW-1185">Reference proteome</keyword>
<dbReference type="RefSeq" id="WP_303308573.1">
    <property type="nucleotide sequence ID" value="NZ_JAODOP010000001.1"/>
</dbReference>
<dbReference type="InterPro" id="IPR011009">
    <property type="entry name" value="Kinase-like_dom_sf"/>
</dbReference>
<protein>
    <submittedName>
        <fullName evidence="7">Protein kinase</fullName>
    </submittedName>
</protein>
<comment type="caution">
    <text evidence="7">The sequence shown here is derived from an EMBL/GenBank/DDBJ whole genome shotgun (WGS) entry which is preliminary data.</text>
</comment>
<evidence type="ECO:0000259" key="6">
    <source>
        <dbReference type="PROSITE" id="PS50011"/>
    </source>
</evidence>
<evidence type="ECO:0000313" key="7">
    <source>
        <dbReference type="EMBL" id="MEF3831563.1"/>
    </source>
</evidence>
<reference evidence="7 8" key="1">
    <citation type="submission" date="2022-09" db="EMBL/GenBank/DDBJ databases">
        <title>Genome sequencing of Flavivirga sp. MEBiC05379.</title>
        <authorList>
            <person name="Oh H.-M."/>
            <person name="Kwon K.K."/>
            <person name="Park M.J."/>
            <person name="Yang S.-H."/>
        </authorList>
    </citation>
    <scope>NUCLEOTIDE SEQUENCE [LARGE SCALE GENOMIC DNA]</scope>
    <source>
        <strain evidence="7 8">MEBiC05379</strain>
    </source>
</reference>
<keyword evidence="2" id="KW-0808">Transferase</keyword>
<dbReference type="SUPFAM" id="SSF56112">
    <property type="entry name" value="Protein kinase-like (PK-like)"/>
    <property type="match status" value="1"/>
</dbReference>
<dbReference type="InterPro" id="IPR008271">
    <property type="entry name" value="Ser/Thr_kinase_AS"/>
</dbReference>
<organism evidence="7 8">
    <name type="scientific">Flavivirga spongiicola</name>
    <dbReference type="NCBI Taxonomy" id="421621"/>
    <lineage>
        <taxon>Bacteria</taxon>
        <taxon>Pseudomonadati</taxon>
        <taxon>Bacteroidota</taxon>
        <taxon>Flavobacteriia</taxon>
        <taxon>Flavobacteriales</taxon>
        <taxon>Flavobacteriaceae</taxon>
        <taxon>Flavivirga</taxon>
    </lineage>
</organism>